<evidence type="ECO:0000313" key="2">
    <source>
        <dbReference type="Proteomes" id="UP001187192"/>
    </source>
</evidence>
<name>A0AA88E338_FICCA</name>
<keyword evidence="2" id="KW-1185">Reference proteome</keyword>
<accession>A0AA88E338</accession>
<dbReference type="Proteomes" id="UP001187192">
    <property type="component" value="Unassembled WGS sequence"/>
</dbReference>
<dbReference type="EMBL" id="BTGU01000206">
    <property type="protein sequence ID" value="GMN65011.1"/>
    <property type="molecule type" value="Genomic_DNA"/>
</dbReference>
<protein>
    <submittedName>
        <fullName evidence="1">Uncharacterized protein</fullName>
    </submittedName>
</protein>
<reference evidence="1" key="1">
    <citation type="submission" date="2023-07" db="EMBL/GenBank/DDBJ databases">
        <title>draft genome sequence of fig (Ficus carica).</title>
        <authorList>
            <person name="Takahashi T."/>
            <person name="Nishimura K."/>
        </authorList>
    </citation>
    <scope>NUCLEOTIDE SEQUENCE</scope>
</reference>
<sequence length="77" mass="8352">MNSCGRGSCAPPNPRCLRSLPTIISLPKSRSALRSPVSQAPVVAPDHRSLCNDSCPPWYDSVRFGLLLSSSQKASYY</sequence>
<evidence type="ECO:0000313" key="1">
    <source>
        <dbReference type="EMBL" id="GMN65011.1"/>
    </source>
</evidence>
<organism evidence="1 2">
    <name type="scientific">Ficus carica</name>
    <name type="common">Common fig</name>
    <dbReference type="NCBI Taxonomy" id="3494"/>
    <lineage>
        <taxon>Eukaryota</taxon>
        <taxon>Viridiplantae</taxon>
        <taxon>Streptophyta</taxon>
        <taxon>Embryophyta</taxon>
        <taxon>Tracheophyta</taxon>
        <taxon>Spermatophyta</taxon>
        <taxon>Magnoliopsida</taxon>
        <taxon>eudicotyledons</taxon>
        <taxon>Gunneridae</taxon>
        <taxon>Pentapetalae</taxon>
        <taxon>rosids</taxon>
        <taxon>fabids</taxon>
        <taxon>Rosales</taxon>
        <taxon>Moraceae</taxon>
        <taxon>Ficeae</taxon>
        <taxon>Ficus</taxon>
    </lineage>
</organism>
<gene>
    <name evidence="1" type="ORF">TIFTF001_034069</name>
</gene>
<proteinExistence type="predicted"/>
<comment type="caution">
    <text evidence="1">The sequence shown here is derived from an EMBL/GenBank/DDBJ whole genome shotgun (WGS) entry which is preliminary data.</text>
</comment>
<dbReference type="AlphaFoldDB" id="A0AA88E338"/>